<reference evidence="1 2" key="1">
    <citation type="journal article" date="2015" name="Nat. Commun.">
        <title>Lucilia cuprina genome unlocks parasitic fly biology to underpin future interventions.</title>
        <authorList>
            <person name="Anstead C.A."/>
            <person name="Korhonen P.K."/>
            <person name="Young N.D."/>
            <person name="Hall R.S."/>
            <person name="Jex A.R."/>
            <person name="Murali S.C."/>
            <person name="Hughes D.S."/>
            <person name="Lee S.F."/>
            <person name="Perry T."/>
            <person name="Stroehlein A.J."/>
            <person name="Ansell B.R."/>
            <person name="Breugelmans B."/>
            <person name="Hofmann A."/>
            <person name="Qu J."/>
            <person name="Dugan S."/>
            <person name="Lee S.L."/>
            <person name="Chao H."/>
            <person name="Dinh H."/>
            <person name="Han Y."/>
            <person name="Doddapaneni H.V."/>
            <person name="Worley K.C."/>
            <person name="Muzny D.M."/>
            <person name="Ioannidis P."/>
            <person name="Waterhouse R.M."/>
            <person name="Zdobnov E.M."/>
            <person name="James P.J."/>
            <person name="Bagnall N.H."/>
            <person name="Kotze A.C."/>
            <person name="Gibbs R.A."/>
            <person name="Richards S."/>
            <person name="Batterham P."/>
            <person name="Gasser R.B."/>
        </authorList>
    </citation>
    <scope>NUCLEOTIDE SEQUENCE [LARGE SCALE GENOMIC DNA]</scope>
    <source>
        <strain evidence="1 2">LS</strain>
        <tissue evidence="1">Full body</tissue>
    </source>
</reference>
<dbReference type="EMBL" id="JRES01001288">
    <property type="protein sequence ID" value="KNC23921.1"/>
    <property type="molecule type" value="Genomic_DNA"/>
</dbReference>
<keyword evidence="2" id="KW-1185">Reference proteome</keyword>
<evidence type="ECO:0000313" key="1">
    <source>
        <dbReference type="EMBL" id="KNC23921.1"/>
    </source>
</evidence>
<dbReference type="Proteomes" id="UP000037069">
    <property type="component" value="Unassembled WGS sequence"/>
</dbReference>
<organism evidence="1 2">
    <name type="scientific">Lucilia cuprina</name>
    <name type="common">Green bottle fly</name>
    <name type="synonym">Australian sheep blowfly</name>
    <dbReference type="NCBI Taxonomy" id="7375"/>
    <lineage>
        <taxon>Eukaryota</taxon>
        <taxon>Metazoa</taxon>
        <taxon>Ecdysozoa</taxon>
        <taxon>Arthropoda</taxon>
        <taxon>Hexapoda</taxon>
        <taxon>Insecta</taxon>
        <taxon>Pterygota</taxon>
        <taxon>Neoptera</taxon>
        <taxon>Endopterygota</taxon>
        <taxon>Diptera</taxon>
        <taxon>Brachycera</taxon>
        <taxon>Muscomorpha</taxon>
        <taxon>Oestroidea</taxon>
        <taxon>Calliphoridae</taxon>
        <taxon>Luciliinae</taxon>
        <taxon>Lucilia</taxon>
    </lineage>
</organism>
<proteinExistence type="predicted"/>
<dbReference type="AlphaFoldDB" id="A0A0L0BV70"/>
<comment type="caution">
    <text evidence="1">The sequence shown here is derived from an EMBL/GenBank/DDBJ whole genome shotgun (WGS) entry which is preliminary data.</text>
</comment>
<accession>A0A0L0BV70</accession>
<name>A0A0L0BV70_LUCCU</name>
<gene>
    <name evidence="1" type="ORF">FF38_03585</name>
</gene>
<evidence type="ECO:0000313" key="2">
    <source>
        <dbReference type="Proteomes" id="UP000037069"/>
    </source>
</evidence>
<sequence length="34" mass="4152">MRRRRETADKYVTDPSQLQLRFARPRSRNASRMT</sequence>
<protein>
    <submittedName>
        <fullName evidence="1">Uncharacterized protein</fullName>
    </submittedName>
</protein>